<comment type="caution">
    <text evidence="1">The sequence shown here is derived from an EMBL/GenBank/DDBJ whole genome shotgun (WGS) entry which is preliminary data.</text>
</comment>
<gene>
    <name evidence="1" type="ORF">BGE01nite_25260</name>
</gene>
<dbReference type="AlphaFoldDB" id="A0A512M936"/>
<protein>
    <submittedName>
        <fullName evidence="1">Uncharacterized protein</fullName>
    </submittedName>
</protein>
<dbReference type="Proteomes" id="UP000321577">
    <property type="component" value="Unassembled WGS sequence"/>
</dbReference>
<organism evidence="1 2">
    <name type="scientific">Brevifollis gellanilyticus</name>
    <dbReference type="NCBI Taxonomy" id="748831"/>
    <lineage>
        <taxon>Bacteria</taxon>
        <taxon>Pseudomonadati</taxon>
        <taxon>Verrucomicrobiota</taxon>
        <taxon>Verrucomicrobiia</taxon>
        <taxon>Verrucomicrobiales</taxon>
        <taxon>Verrucomicrobiaceae</taxon>
    </lineage>
</organism>
<dbReference type="EMBL" id="BKAG01000015">
    <property type="protein sequence ID" value="GEP43235.1"/>
    <property type="molecule type" value="Genomic_DNA"/>
</dbReference>
<name>A0A512M936_9BACT</name>
<evidence type="ECO:0000313" key="1">
    <source>
        <dbReference type="EMBL" id="GEP43235.1"/>
    </source>
</evidence>
<sequence>MSSIAIKQNTSFQQLQDFMQANAGKDIRAKTDDKGEVTLYARSNWKPSVRYFSQKGDMSGRTAKQDLARATVSKFMTDRGIPANMAKELMSSCKPGELHATSTTSTGIWIKGSGFTFPGMQGHTGLDQVLSQADKYAQLKAKPFTEQLKDPELGPKIRDGCKKAYCPELSNCLDGLNELGKDGARCSDRELRNFVGRFMNGGQESVNDDLMGPNTETTGIKGFKNDMAKWEAMPPGQERDAAKQKLLDELQTTLAKGVDSMIRGDVVRRMPDY</sequence>
<evidence type="ECO:0000313" key="2">
    <source>
        <dbReference type="Proteomes" id="UP000321577"/>
    </source>
</evidence>
<accession>A0A512M936</accession>
<proteinExistence type="predicted"/>
<keyword evidence="2" id="KW-1185">Reference proteome</keyword>
<reference evidence="1 2" key="1">
    <citation type="submission" date="2019-07" db="EMBL/GenBank/DDBJ databases">
        <title>Whole genome shotgun sequence of Brevifollis gellanilyticus NBRC 108608.</title>
        <authorList>
            <person name="Hosoyama A."/>
            <person name="Uohara A."/>
            <person name="Ohji S."/>
            <person name="Ichikawa N."/>
        </authorList>
    </citation>
    <scope>NUCLEOTIDE SEQUENCE [LARGE SCALE GENOMIC DNA]</scope>
    <source>
        <strain evidence="1 2">NBRC 108608</strain>
    </source>
</reference>
<dbReference type="RefSeq" id="WP_146850810.1">
    <property type="nucleotide sequence ID" value="NZ_BKAG01000015.1"/>
</dbReference>